<protein>
    <submittedName>
        <fullName evidence="1">Uncharacterized protein</fullName>
    </submittedName>
</protein>
<evidence type="ECO:0000313" key="1">
    <source>
        <dbReference type="EMBL" id="MEC0231411.1"/>
    </source>
</evidence>
<reference evidence="1 2" key="1">
    <citation type="submission" date="2023-03" db="EMBL/GenBank/DDBJ databases">
        <title>Bacillus Genome Sequencing.</title>
        <authorList>
            <person name="Dunlap C."/>
        </authorList>
    </citation>
    <scope>NUCLEOTIDE SEQUENCE [LARGE SCALE GENOMIC DNA]</scope>
    <source>
        <strain evidence="1 2">BD-533</strain>
    </source>
</reference>
<dbReference type="Proteomes" id="UP001338137">
    <property type="component" value="Unassembled WGS sequence"/>
</dbReference>
<proteinExistence type="predicted"/>
<dbReference type="EMBL" id="JARLKY010000094">
    <property type="protein sequence ID" value="MEC0231411.1"/>
    <property type="molecule type" value="Genomic_DNA"/>
</dbReference>
<organism evidence="1 2">
    <name type="scientific">Paenibacillus alba</name>
    <dbReference type="NCBI Taxonomy" id="1197127"/>
    <lineage>
        <taxon>Bacteria</taxon>
        <taxon>Bacillati</taxon>
        <taxon>Bacillota</taxon>
        <taxon>Bacilli</taxon>
        <taxon>Bacillales</taxon>
        <taxon>Paenibacillaceae</taxon>
        <taxon>Paenibacillus</taxon>
    </lineage>
</organism>
<dbReference type="RefSeq" id="WP_326075416.1">
    <property type="nucleotide sequence ID" value="NZ_JARLKY010000094.1"/>
</dbReference>
<keyword evidence="2" id="KW-1185">Reference proteome</keyword>
<gene>
    <name evidence="1" type="ORF">P4I72_30360</name>
</gene>
<accession>A0ABU6GB38</accession>
<name>A0ABU6GB38_9BACL</name>
<evidence type="ECO:0000313" key="2">
    <source>
        <dbReference type="Proteomes" id="UP001338137"/>
    </source>
</evidence>
<comment type="caution">
    <text evidence="1">The sequence shown here is derived from an EMBL/GenBank/DDBJ whole genome shotgun (WGS) entry which is preliminary data.</text>
</comment>
<sequence length="128" mass="13894">MFSFVSKEGGKYETTRYEEKVIDRTYHGYDVYDDGILPIRGCGCSTNGDITPIAPAGTDPTDWVFATVPNANPTLNPIQLNRGDTKYIYVPAKSAVDGSNVEIVSFTATMITANGKMISVDVYPDAAK</sequence>